<dbReference type="eggNOG" id="KOG4704">
    <property type="taxonomic scope" value="Eukaryota"/>
</dbReference>
<dbReference type="PANTHER" id="PTHR28153">
    <property type="entry name" value="PROTEIN, PUTATIVE-RELATED"/>
    <property type="match status" value="1"/>
</dbReference>
<comment type="caution">
    <text evidence="3">The sequence shown here is derived from an EMBL/GenBank/DDBJ whole genome shotgun (WGS) entry which is preliminary data.</text>
</comment>
<accession>S8AEH2</accession>
<dbReference type="STRING" id="1284197.S8AEH2"/>
<dbReference type="OMA" id="GYTIVWK"/>
<evidence type="ECO:0000313" key="3">
    <source>
        <dbReference type="EMBL" id="EPS41309.1"/>
    </source>
</evidence>
<dbReference type="InterPro" id="IPR018626">
    <property type="entry name" value="LCHN/Anr2"/>
</dbReference>
<dbReference type="InterPro" id="IPR053056">
    <property type="entry name" value="Lipid_Metab_Assoc_Protein"/>
</dbReference>
<dbReference type="EMBL" id="AQGS01000254">
    <property type="protein sequence ID" value="EPS41309.1"/>
    <property type="molecule type" value="Genomic_DNA"/>
</dbReference>
<dbReference type="OrthoDB" id="2152680at2759"/>
<organism evidence="3 4">
    <name type="scientific">Dactylellina haptotyla (strain CBS 200.50)</name>
    <name type="common">Nematode-trapping fungus</name>
    <name type="synonym">Monacrosporium haptotylum</name>
    <dbReference type="NCBI Taxonomy" id="1284197"/>
    <lineage>
        <taxon>Eukaryota</taxon>
        <taxon>Fungi</taxon>
        <taxon>Dikarya</taxon>
        <taxon>Ascomycota</taxon>
        <taxon>Pezizomycotina</taxon>
        <taxon>Orbiliomycetes</taxon>
        <taxon>Orbiliales</taxon>
        <taxon>Orbiliaceae</taxon>
        <taxon>Dactylellina</taxon>
    </lineage>
</organism>
<dbReference type="Proteomes" id="UP000015100">
    <property type="component" value="Unassembled WGS sequence"/>
</dbReference>
<dbReference type="PANTHER" id="PTHR28153:SF1">
    <property type="entry name" value="DUF4484 DOMAIN-CONTAINING PROTEIN"/>
    <property type="match status" value="1"/>
</dbReference>
<name>S8AEH2_DACHA</name>
<gene>
    <name evidence="3" type="ORF">H072_4863</name>
</gene>
<proteinExistence type="predicted"/>
<dbReference type="InterPro" id="IPR028115">
    <property type="entry name" value="DUF4484"/>
</dbReference>
<evidence type="ECO:0000256" key="1">
    <source>
        <dbReference type="SAM" id="MobiDB-lite"/>
    </source>
</evidence>
<reference evidence="3 4" key="1">
    <citation type="journal article" date="2013" name="PLoS Genet.">
        <title>Genomic mechanisms accounting for the adaptation to parasitism in nematode-trapping fungi.</title>
        <authorList>
            <person name="Meerupati T."/>
            <person name="Andersson K.M."/>
            <person name="Friman E."/>
            <person name="Kumar D."/>
            <person name="Tunlid A."/>
            <person name="Ahren D."/>
        </authorList>
    </citation>
    <scope>NUCLEOTIDE SEQUENCE [LARGE SCALE GENOMIC DNA]</scope>
    <source>
        <strain evidence="3 4">CBS 200.50</strain>
    </source>
</reference>
<evidence type="ECO:0000259" key="2">
    <source>
        <dbReference type="Pfam" id="PF14831"/>
    </source>
</evidence>
<keyword evidence="4" id="KW-1185">Reference proteome</keyword>
<reference evidence="4" key="2">
    <citation type="submission" date="2013-04" db="EMBL/GenBank/DDBJ databases">
        <title>Genomic mechanisms accounting for the adaptation to parasitism in nematode-trapping fungi.</title>
        <authorList>
            <person name="Ahren D.G."/>
        </authorList>
    </citation>
    <scope>NUCLEOTIDE SEQUENCE [LARGE SCALE GENOMIC DNA]</scope>
    <source>
        <strain evidence="4">CBS 200.50</strain>
    </source>
</reference>
<dbReference type="HOGENOM" id="CLU_019791_0_0_1"/>
<feature type="domain" description="DUF4484" evidence="2">
    <location>
        <begin position="510"/>
        <end position="702"/>
    </location>
</feature>
<feature type="region of interest" description="Disordered" evidence="1">
    <location>
        <begin position="536"/>
        <end position="564"/>
    </location>
</feature>
<protein>
    <recommendedName>
        <fullName evidence="2">DUF4484 domain-containing protein</fullName>
    </recommendedName>
</protein>
<dbReference type="AlphaFoldDB" id="S8AEH2"/>
<dbReference type="GO" id="GO:0005811">
    <property type="term" value="C:lipid droplet"/>
    <property type="evidence" value="ECO:0007669"/>
    <property type="project" value="TreeGrafter"/>
</dbReference>
<sequence length="702" mass="78100">MEPATHPPPPQPKLPSLLELRHPPFHRQSSLALDLALGTTASGMDLPPIAALFVIRFDIKAGYLIEWKKAATGVNIDGVEYKSLPSGLHKLREDLVYGIPIIACPLTPLLESFVAHNFSDDNRYFVHQPFAGVSAFINVPASAATRNSTMLSVGVLVPLSYGRLGRSWRHAQNLKDLAETLVTDLDDHKPLEEYYNLYRASDELMEQHINNRNISHSPAITRSVSFQQAKTPPRMHLRHRSISDATALLMPGQSLSRHHPALSLPDFVLTFGPLIFPLHRAALMRKRILLVAEAPVEKACNFVYDISVLSNIPFAVADLITSELPRLKPLFSVGVHDIPTLEIEAAQIKNRASELPYTTNGSDLNTPGELGSWVAATTDSILTMKKDLYDILVKLPPPESENAAEKVWPTIEIAATGEQLKATQRDLRRYRALKRSLSRYANHHIENPFLDDVPDTHDDDDAGSSIHEYDENDEIVQPILERRTSTISTRSIPQFKDIDSHSESEEIVCEKLSWPQLAYEGFMWWASAGEQRVDIGDGDSEGLEARPGSEDENTGYITPVTPGGQKPVFLARQRRRSTGLSISGMDGTGPLGNAEMDIIAYFHRMTSRIVGGMADIIDASGLGEDEGETAPPDTEGFAYRGDSGIDDEERWVFVSPEDMLRLGLDQWSTNDEKFLKEVTRLWFRRDAMVERSGMMICGVKLC</sequence>
<evidence type="ECO:0000313" key="4">
    <source>
        <dbReference type="Proteomes" id="UP000015100"/>
    </source>
</evidence>
<dbReference type="Pfam" id="PF14831">
    <property type="entry name" value="DUF4484"/>
    <property type="match status" value="1"/>
</dbReference>
<dbReference type="Pfam" id="PF09804">
    <property type="entry name" value="DENND11"/>
    <property type="match status" value="2"/>
</dbReference>